<feature type="compositionally biased region" description="Basic and acidic residues" evidence="6">
    <location>
        <begin position="673"/>
        <end position="682"/>
    </location>
</feature>
<keyword evidence="1 5" id="KW-0479">Metal-binding</keyword>
<keyword evidence="3 5" id="KW-0863">Zinc-finger</keyword>
<evidence type="ECO:0000313" key="9">
    <source>
        <dbReference type="Proteomes" id="UP000289152"/>
    </source>
</evidence>
<dbReference type="OrthoDB" id="410307at2759"/>
<feature type="zinc finger region" description="C3H1-type" evidence="5">
    <location>
        <begin position="443"/>
        <end position="470"/>
    </location>
</feature>
<name>A0A4Q1BHQ4_TREME</name>
<dbReference type="EMBL" id="SDIL01000076">
    <property type="protein sequence ID" value="RXK37148.1"/>
    <property type="molecule type" value="Genomic_DNA"/>
</dbReference>
<proteinExistence type="predicted"/>
<evidence type="ECO:0000256" key="4">
    <source>
        <dbReference type="ARBA" id="ARBA00022833"/>
    </source>
</evidence>
<evidence type="ECO:0000259" key="7">
    <source>
        <dbReference type="PROSITE" id="PS50103"/>
    </source>
</evidence>
<dbReference type="Proteomes" id="UP000289152">
    <property type="component" value="Unassembled WGS sequence"/>
</dbReference>
<evidence type="ECO:0000313" key="8">
    <source>
        <dbReference type="EMBL" id="RXK37148.1"/>
    </source>
</evidence>
<accession>A0A4Q1BHQ4</accession>
<feature type="region of interest" description="Disordered" evidence="6">
    <location>
        <begin position="566"/>
        <end position="603"/>
    </location>
</feature>
<gene>
    <name evidence="8" type="ORF">M231_05599</name>
</gene>
<dbReference type="SUPFAM" id="SSF90229">
    <property type="entry name" value="CCCH zinc finger"/>
    <property type="match status" value="1"/>
</dbReference>
<dbReference type="Gene3D" id="4.10.1000.10">
    <property type="entry name" value="Zinc finger, CCCH-type"/>
    <property type="match status" value="1"/>
</dbReference>
<evidence type="ECO:0000256" key="3">
    <source>
        <dbReference type="ARBA" id="ARBA00022771"/>
    </source>
</evidence>
<dbReference type="SMART" id="SM00356">
    <property type="entry name" value="ZnF_C3H1"/>
    <property type="match status" value="1"/>
</dbReference>
<evidence type="ECO:0000256" key="2">
    <source>
        <dbReference type="ARBA" id="ARBA00022737"/>
    </source>
</evidence>
<dbReference type="InterPro" id="IPR036855">
    <property type="entry name" value="Znf_CCCH_sf"/>
</dbReference>
<keyword evidence="4 5" id="KW-0862">Zinc</keyword>
<dbReference type="GO" id="GO:0008270">
    <property type="term" value="F:zinc ion binding"/>
    <property type="evidence" value="ECO:0007669"/>
    <property type="project" value="UniProtKB-KW"/>
</dbReference>
<evidence type="ECO:0000256" key="5">
    <source>
        <dbReference type="PROSITE-ProRule" id="PRU00723"/>
    </source>
</evidence>
<dbReference type="STRING" id="5217.A0A4Q1BHQ4"/>
<dbReference type="InterPro" id="IPR000571">
    <property type="entry name" value="Znf_CCCH"/>
</dbReference>
<protein>
    <recommendedName>
        <fullName evidence="7">C3H1-type domain-containing protein</fullName>
    </recommendedName>
</protein>
<dbReference type="AlphaFoldDB" id="A0A4Q1BHQ4"/>
<comment type="caution">
    <text evidence="8">The sequence shown here is derived from an EMBL/GenBank/DDBJ whole genome shotgun (WGS) entry which is preliminary data.</text>
</comment>
<feature type="region of interest" description="Disordered" evidence="6">
    <location>
        <begin position="631"/>
        <end position="700"/>
    </location>
</feature>
<feature type="compositionally biased region" description="Low complexity" evidence="6">
    <location>
        <begin position="631"/>
        <end position="644"/>
    </location>
</feature>
<dbReference type="PROSITE" id="PS50103">
    <property type="entry name" value="ZF_C3H1"/>
    <property type="match status" value="1"/>
</dbReference>
<evidence type="ECO:0000256" key="1">
    <source>
        <dbReference type="ARBA" id="ARBA00022723"/>
    </source>
</evidence>
<sequence>MSDRIRLALPWTIVKASRTRFRTLISSSQAIVSAIRPESRTGQTTYLHLEHVFEDVSTPGPTSPEQKQVEYPTSPVKKASDSSVSKTDITVPVTANTPSQILLAQRPKPQVDLVTRHLGMVQHHQARSEPAGQESVMEHIETPIPTHPHATPFNCNNTSDNPYAEYDMPILREQPVNIAPNSRYPGTFTINPLKGSNVPNLMLIRPAAPASIAAMRCPTPPHGISLTRPFPLDPPPYTDADIPLPQPYNSDFPHPITVYASPGVNPKTLQHSGYDMVLAELMETNPKRAMGDILASSEREGLTAPALAVHVTEGDGNGIPERLWSKFDSLGAARLAVGVPSPFVSYARSSAITPSSLPPRFQGLPFDVVKPPISPLTPGALSATELRSYHMSLSQSRPIHRSNSAPQIDLFPGIRQMARRHSEIDHISAMEPGERQRQLCPHYKTELCPYWQADTICKYDDQCQFAHGYDELRSSRVTGTPPTFDLSPAYQRSNPFEFPTPPDTPVGHVEPRRTILVPSATPLGSLPSFNERPDLRRAYMPPTGLCTVQETEDDTPVLRHTALDPVAPIGSERCSPSKASSTTKRSMPPPLSTDPGYLHPTSPSMPAFQLSAAASIHTSPLVCNTRDSISTLSTSSSSQRSGLSEGPYGWSPVDSIHIRGSGESSKSSPSDLNWERAGKRSEAATPSFDFSTGKSIWCKK</sequence>
<dbReference type="FunFam" id="4.10.1000.10:FF:000001">
    <property type="entry name" value="zinc finger CCCH domain-containing protein 15-like"/>
    <property type="match status" value="1"/>
</dbReference>
<dbReference type="VEuPathDB" id="FungiDB:TREMEDRAFT_64766"/>
<feature type="compositionally biased region" description="Low complexity" evidence="6">
    <location>
        <begin position="661"/>
        <end position="670"/>
    </location>
</feature>
<evidence type="ECO:0000256" key="6">
    <source>
        <dbReference type="SAM" id="MobiDB-lite"/>
    </source>
</evidence>
<feature type="region of interest" description="Disordered" evidence="6">
    <location>
        <begin position="55"/>
        <end position="83"/>
    </location>
</feature>
<dbReference type="Pfam" id="PF00642">
    <property type="entry name" value="zf-CCCH"/>
    <property type="match status" value="1"/>
</dbReference>
<reference evidence="8 9" key="1">
    <citation type="submission" date="2016-06" db="EMBL/GenBank/DDBJ databases">
        <title>Evolution of pathogenesis and genome organization in the Tremellales.</title>
        <authorList>
            <person name="Cuomo C."/>
            <person name="Litvintseva A."/>
            <person name="Heitman J."/>
            <person name="Chen Y."/>
            <person name="Sun S."/>
            <person name="Springer D."/>
            <person name="Dromer F."/>
            <person name="Young S."/>
            <person name="Zeng Q."/>
            <person name="Chapman S."/>
            <person name="Gujja S."/>
            <person name="Saif S."/>
            <person name="Birren B."/>
        </authorList>
    </citation>
    <scope>NUCLEOTIDE SEQUENCE [LARGE SCALE GENOMIC DNA]</scope>
    <source>
        <strain evidence="8 9">ATCC 28783</strain>
    </source>
</reference>
<feature type="domain" description="C3H1-type" evidence="7">
    <location>
        <begin position="443"/>
        <end position="470"/>
    </location>
</feature>
<keyword evidence="2" id="KW-0677">Repeat</keyword>
<dbReference type="InParanoid" id="A0A4Q1BHQ4"/>
<keyword evidence="9" id="KW-1185">Reference proteome</keyword>
<organism evidence="8 9">
    <name type="scientific">Tremella mesenterica</name>
    <name type="common">Jelly fungus</name>
    <dbReference type="NCBI Taxonomy" id="5217"/>
    <lineage>
        <taxon>Eukaryota</taxon>
        <taxon>Fungi</taxon>
        <taxon>Dikarya</taxon>
        <taxon>Basidiomycota</taxon>
        <taxon>Agaricomycotina</taxon>
        <taxon>Tremellomycetes</taxon>
        <taxon>Tremellales</taxon>
        <taxon>Tremellaceae</taxon>
        <taxon>Tremella</taxon>
    </lineage>
</organism>